<keyword evidence="2" id="KW-1185">Reference proteome</keyword>
<evidence type="ECO:0000313" key="2">
    <source>
        <dbReference type="Proteomes" id="UP000240978"/>
    </source>
</evidence>
<name>A0A2P8GH82_9BACT</name>
<organism evidence="1 2">
    <name type="scientific">Chitinophaga ginsengisoli</name>
    <dbReference type="NCBI Taxonomy" id="363837"/>
    <lineage>
        <taxon>Bacteria</taxon>
        <taxon>Pseudomonadati</taxon>
        <taxon>Bacteroidota</taxon>
        <taxon>Chitinophagia</taxon>
        <taxon>Chitinophagales</taxon>
        <taxon>Chitinophagaceae</taxon>
        <taxon>Chitinophaga</taxon>
    </lineage>
</organism>
<protein>
    <submittedName>
        <fullName evidence="1">Uncharacterized protein</fullName>
    </submittedName>
</protein>
<gene>
    <name evidence="1" type="ORF">CLV42_103283</name>
</gene>
<dbReference type="RefSeq" id="WP_170117444.1">
    <property type="nucleotide sequence ID" value="NZ_PYGK01000003.1"/>
</dbReference>
<accession>A0A2P8GH82</accession>
<reference evidence="1 2" key="1">
    <citation type="submission" date="2018-03" db="EMBL/GenBank/DDBJ databases">
        <title>Genomic Encyclopedia of Archaeal and Bacterial Type Strains, Phase II (KMG-II): from individual species to whole genera.</title>
        <authorList>
            <person name="Goeker M."/>
        </authorList>
    </citation>
    <scope>NUCLEOTIDE SEQUENCE [LARGE SCALE GENOMIC DNA]</scope>
    <source>
        <strain evidence="1 2">DSM 18107</strain>
    </source>
</reference>
<sequence length="47" mass="5597">MSEEEYLDGAKKFIARKFFKNGKVSREIMMVNNVPNGYRHFLCKKLK</sequence>
<comment type="caution">
    <text evidence="1">The sequence shown here is derived from an EMBL/GenBank/DDBJ whole genome shotgun (WGS) entry which is preliminary data.</text>
</comment>
<dbReference type="Proteomes" id="UP000240978">
    <property type="component" value="Unassembled WGS sequence"/>
</dbReference>
<evidence type="ECO:0000313" key="1">
    <source>
        <dbReference type="EMBL" id="PSL33300.1"/>
    </source>
</evidence>
<dbReference type="AlphaFoldDB" id="A0A2P8GH82"/>
<dbReference type="EMBL" id="PYGK01000003">
    <property type="protein sequence ID" value="PSL33300.1"/>
    <property type="molecule type" value="Genomic_DNA"/>
</dbReference>
<proteinExistence type="predicted"/>